<reference evidence="2 3" key="1">
    <citation type="submission" date="2024-02" db="EMBL/GenBank/DDBJ databases">
        <title>A draft genome for the cacao thread blight pathogen Marasmius crinis-equi.</title>
        <authorList>
            <person name="Cohen S.P."/>
            <person name="Baruah I.K."/>
            <person name="Amoako-Attah I."/>
            <person name="Bukari Y."/>
            <person name="Meinhardt L.W."/>
            <person name="Bailey B.A."/>
        </authorList>
    </citation>
    <scope>NUCLEOTIDE SEQUENCE [LARGE SCALE GENOMIC DNA]</scope>
    <source>
        <strain evidence="2 3">GH-76</strain>
    </source>
</reference>
<comment type="caution">
    <text evidence="2">The sequence shown here is derived from an EMBL/GenBank/DDBJ whole genome shotgun (WGS) entry which is preliminary data.</text>
</comment>
<accession>A0ABR3EM45</accession>
<keyword evidence="1" id="KW-0732">Signal</keyword>
<proteinExistence type="predicted"/>
<protein>
    <submittedName>
        <fullName evidence="2">Uncharacterized protein</fullName>
    </submittedName>
</protein>
<feature type="signal peptide" evidence="1">
    <location>
        <begin position="1"/>
        <end position="19"/>
    </location>
</feature>
<organism evidence="2 3">
    <name type="scientific">Marasmius crinis-equi</name>
    <dbReference type="NCBI Taxonomy" id="585013"/>
    <lineage>
        <taxon>Eukaryota</taxon>
        <taxon>Fungi</taxon>
        <taxon>Dikarya</taxon>
        <taxon>Basidiomycota</taxon>
        <taxon>Agaricomycotina</taxon>
        <taxon>Agaricomycetes</taxon>
        <taxon>Agaricomycetidae</taxon>
        <taxon>Agaricales</taxon>
        <taxon>Marasmiineae</taxon>
        <taxon>Marasmiaceae</taxon>
        <taxon>Marasmius</taxon>
    </lineage>
</organism>
<dbReference type="Proteomes" id="UP001465976">
    <property type="component" value="Unassembled WGS sequence"/>
</dbReference>
<keyword evidence="3" id="KW-1185">Reference proteome</keyword>
<gene>
    <name evidence="2" type="ORF">V5O48_018088</name>
</gene>
<evidence type="ECO:0000313" key="3">
    <source>
        <dbReference type="Proteomes" id="UP001465976"/>
    </source>
</evidence>
<evidence type="ECO:0000256" key="1">
    <source>
        <dbReference type="SAM" id="SignalP"/>
    </source>
</evidence>
<sequence>MKFTVLPFVLAAALSGVRGQGNANFGIISPADGTSINKDGALNVTFNPGRYARESTSSIDVFIIDDHLQPKSGKNGIQVVTAMKPNTKVTQIEGGSPETDAYTVEVQFNQLAAPVPGDRTVLVVESYNAFGGGAATAYWTQTFGVTA</sequence>
<feature type="chain" id="PRO_5045359147" evidence="1">
    <location>
        <begin position="20"/>
        <end position="147"/>
    </location>
</feature>
<dbReference type="EMBL" id="JBAHYK010003080">
    <property type="protein sequence ID" value="KAL0563967.1"/>
    <property type="molecule type" value="Genomic_DNA"/>
</dbReference>
<evidence type="ECO:0000313" key="2">
    <source>
        <dbReference type="EMBL" id="KAL0563967.1"/>
    </source>
</evidence>
<name>A0ABR3EM45_9AGAR</name>